<dbReference type="Proteomes" id="UP001607303">
    <property type="component" value="Unassembled WGS sequence"/>
</dbReference>
<sequence>MLRKKQKRRNGRRTTKKQNIKEDDRGDKIVDGIRRPFIGATAISTIGMATLRGGTKVCASPEKLASSSTMQVRIVTSTKRAIIAAPTATVTAVAVAVAVVVAVAIAAVGYCY</sequence>
<keyword evidence="2" id="KW-0812">Transmembrane</keyword>
<evidence type="ECO:0000256" key="2">
    <source>
        <dbReference type="SAM" id="Phobius"/>
    </source>
</evidence>
<evidence type="ECO:0000313" key="4">
    <source>
        <dbReference type="Proteomes" id="UP001607303"/>
    </source>
</evidence>
<gene>
    <name evidence="3" type="ORF">V1477_009297</name>
</gene>
<dbReference type="EMBL" id="JAYRBN010000058">
    <property type="protein sequence ID" value="KAL2741668.1"/>
    <property type="molecule type" value="Genomic_DNA"/>
</dbReference>
<feature type="region of interest" description="Disordered" evidence="1">
    <location>
        <begin position="1"/>
        <end position="25"/>
    </location>
</feature>
<evidence type="ECO:0000256" key="1">
    <source>
        <dbReference type="SAM" id="MobiDB-lite"/>
    </source>
</evidence>
<keyword evidence="4" id="KW-1185">Reference proteome</keyword>
<organism evidence="3 4">
    <name type="scientific">Vespula maculifrons</name>
    <name type="common">Eastern yellow jacket</name>
    <name type="synonym">Wasp</name>
    <dbReference type="NCBI Taxonomy" id="7453"/>
    <lineage>
        <taxon>Eukaryota</taxon>
        <taxon>Metazoa</taxon>
        <taxon>Ecdysozoa</taxon>
        <taxon>Arthropoda</taxon>
        <taxon>Hexapoda</taxon>
        <taxon>Insecta</taxon>
        <taxon>Pterygota</taxon>
        <taxon>Neoptera</taxon>
        <taxon>Endopterygota</taxon>
        <taxon>Hymenoptera</taxon>
        <taxon>Apocrita</taxon>
        <taxon>Aculeata</taxon>
        <taxon>Vespoidea</taxon>
        <taxon>Vespidae</taxon>
        <taxon>Vespinae</taxon>
        <taxon>Vespula</taxon>
    </lineage>
</organism>
<accession>A0ABD2C9D1</accession>
<proteinExistence type="predicted"/>
<reference evidence="3 4" key="1">
    <citation type="journal article" date="2024" name="Ann. Entomol. Soc. Am.">
        <title>Genomic analyses of the southern and eastern yellowjacket wasps (Hymenoptera: Vespidae) reveal evolutionary signatures of social life.</title>
        <authorList>
            <person name="Catto M.A."/>
            <person name="Caine P.B."/>
            <person name="Orr S.E."/>
            <person name="Hunt B.G."/>
            <person name="Goodisman M.A.D."/>
        </authorList>
    </citation>
    <scope>NUCLEOTIDE SEQUENCE [LARGE SCALE GENOMIC DNA]</scope>
    <source>
        <strain evidence="3">232</strain>
        <tissue evidence="3">Head and thorax</tissue>
    </source>
</reference>
<evidence type="ECO:0000313" key="3">
    <source>
        <dbReference type="EMBL" id="KAL2741668.1"/>
    </source>
</evidence>
<keyword evidence="2" id="KW-0472">Membrane</keyword>
<feature type="compositionally biased region" description="Basic residues" evidence="1">
    <location>
        <begin position="1"/>
        <end position="18"/>
    </location>
</feature>
<dbReference type="AlphaFoldDB" id="A0ABD2C9D1"/>
<protein>
    <submittedName>
        <fullName evidence="3">Uncharacterized protein</fullName>
    </submittedName>
</protein>
<name>A0ABD2C9D1_VESMC</name>
<keyword evidence="2" id="KW-1133">Transmembrane helix</keyword>
<comment type="caution">
    <text evidence="3">The sequence shown here is derived from an EMBL/GenBank/DDBJ whole genome shotgun (WGS) entry which is preliminary data.</text>
</comment>
<feature type="transmembrane region" description="Helical" evidence="2">
    <location>
        <begin position="81"/>
        <end position="110"/>
    </location>
</feature>